<evidence type="ECO:0000313" key="2">
    <source>
        <dbReference type="Proteomes" id="UP000492821"/>
    </source>
</evidence>
<evidence type="ECO:0000256" key="1">
    <source>
        <dbReference type="SAM" id="MobiDB-lite"/>
    </source>
</evidence>
<dbReference type="WBParaSite" id="Pan_g4362.t1">
    <property type="protein sequence ID" value="Pan_g4362.t1"/>
    <property type="gene ID" value="Pan_g4362"/>
</dbReference>
<protein>
    <submittedName>
        <fullName evidence="3">BZIP domain-containing protein</fullName>
    </submittedName>
</protein>
<name>A0A7E4VWG3_PANRE</name>
<reference evidence="3" key="2">
    <citation type="submission" date="2020-10" db="UniProtKB">
        <authorList>
            <consortium name="WormBaseParasite"/>
        </authorList>
    </citation>
    <scope>IDENTIFICATION</scope>
</reference>
<feature type="compositionally biased region" description="Polar residues" evidence="1">
    <location>
        <begin position="1"/>
        <end position="14"/>
    </location>
</feature>
<feature type="region of interest" description="Disordered" evidence="1">
    <location>
        <begin position="1"/>
        <end position="26"/>
    </location>
</feature>
<accession>A0A7E4VWG3</accession>
<dbReference type="AlphaFoldDB" id="A0A7E4VWG3"/>
<proteinExistence type="predicted"/>
<keyword evidence="2" id="KW-1185">Reference proteome</keyword>
<reference evidence="2" key="1">
    <citation type="journal article" date="2013" name="Genetics">
        <title>The draft genome and transcriptome of Panagrellus redivivus are shaped by the harsh demands of a free-living lifestyle.</title>
        <authorList>
            <person name="Srinivasan J."/>
            <person name="Dillman A.R."/>
            <person name="Macchietto M.G."/>
            <person name="Heikkinen L."/>
            <person name="Lakso M."/>
            <person name="Fracchia K.M."/>
            <person name="Antoshechkin I."/>
            <person name="Mortazavi A."/>
            <person name="Wong G."/>
            <person name="Sternberg P.W."/>
        </authorList>
    </citation>
    <scope>NUCLEOTIDE SEQUENCE [LARGE SCALE GENOMIC DNA]</scope>
    <source>
        <strain evidence="2">MT8872</strain>
    </source>
</reference>
<sequence>MTSIAESDLESSPSKAGPSESAEFMTEKKLQQANMKNKRMLEAEQRTLQSTLLKLRSQQRLLMIENQKLKRVWKYRQQQAE</sequence>
<organism evidence="2 3">
    <name type="scientific">Panagrellus redivivus</name>
    <name type="common">Microworm</name>
    <dbReference type="NCBI Taxonomy" id="6233"/>
    <lineage>
        <taxon>Eukaryota</taxon>
        <taxon>Metazoa</taxon>
        <taxon>Ecdysozoa</taxon>
        <taxon>Nematoda</taxon>
        <taxon>Chromadorea</taxon>
        <taxon>Rhabditida</taxon>
        <taxon>Tylenchina</taxon>
        <taxon>Panagrolaimomorpha</taxon>
        <taxon>Panagrolaimoidea</taxon>
        <taxon>Panagrolaimidae</taxon>
        <taxon>Panagrellus</taxon>
    </lineage>
</organism>
<dbReference type="Proteomes" id="UP000492821">
    <property type="component" value="Unassembled WGS sequence"/>
</dbReference>
<evidence type="ECO:0000313" key="3">
    <source>
        <dbReference type="WBParaSite" id="Pan_g4362.t1"/>
    </source>
</evidence>